<organism evidence="2 3">
    <name type="scientific">Saccharopolyspora flava</name>
    <dbReference type="NCBI Taxonomy" id="95161"/>
    <lineage>
        <taxon>Bacteria</taxon>
        <taxon>Bacillati</taxon>
        <taxon>Actinomycetota</taxon>
        <taxon>Actinomycetes</taxon>
        <taxon>Pseudonocardiales</taxon>
        <taxon>Pseudonocardiaceae</taxon>
        <taxon>Saccharopolyspora</taxon>
    </lineage>
</organism>
<accession>A0A1I6UZJ1</accession>
<evidence type="ECO:0000313" key="3">
    <source>
        <dbReference type="Proteomes" id="UP000198852"/>
    </source>
</evidence>
<keyword evidence="1" id="KW-0472">Membrane</keyword>
<keyword evidence="1" id="KW-0812">Transmembrane</keyword>
<reference evidence="3" key="1">
    <citation type="submission" date="2016-10" db="EMBL/GenBank/DDBJ databases">
        <authorList>
            <person name="Varghese N."/>
            <person name="Submissions S."/>
        </authorList>
    </citation>
    <scope>NUCLEOTIDE SEQUENCE [LARGE SCALE GENOMIC DNA]</scope>
    <source>
        <strain evidence="3">DSM 44771</strain>
    </source>
</reference>
<feature type="transmembrane region" description="Helical" evidence="1">
    <location>
        <begin position="6"/>
        <end position="26"/>
    </location>
</feature>
<evidence type="ECO:0000313" key="2">
    <source>
        <dbReference type="EMBL" id="SFT06806.1"/>
    </source>
</evidence>
<dbReference type="Proteomes" id="UP000198852">
    <property type="component" value="Unassembled WGS sequence"/>
</dbReference>
<dbReference type="EMBL" id="FOZX01000014">
    <property type="protein sequence ID" value="SFT06806.1"/>
    <property type="molecule type" value="Genomic_DNA"/>
</dbReference>
<dbReference type="STRING" id="95161.SAMN05660874_05423"/>
<evidence type="ECO:0000256" key="1">
    <source>
        <dbReference type="SAM" id="Phobius"/>
    </source>
</evidence>
<proteinExistence type="predicted"/>
<protein>
    <recommendedName>
        <fullName evidence="4">Secreted protein</fullName>
    </recommendedName>
</protein>
<dbReference type="OrthoDB" id="3208544at2"/>
<keyword evidence="1" id="KW-1133">Transmembrane helix</keyword>
<keyword evidence="3" id="KW-1185">Reference proteome</keyword>
<gene>
    <name evidence="2" type="ORF">SAMN05660874_05423</name>
</gene>
<sequence>MTGDAWNVALNIIASVITGSAVWLATRALAWRRVRRMQVFFGLTGGDECLVVVPRHASSNRGSSVHRNDAAALLELSTVLGDCRARPEVVFHDDVYQGAADKAEFCIGGPDANQRTAAHLRSAVPNLRHALHEDDPEGLAISVGEHRFPVEKGRAEYVALAKIQRDRDDKPAFLICGQTSVSNRAAARYLQRNRARLMRNHGLRKRFCLILRVVEPDVYGPSVVELAHDATSEAFTAS</sequence>
<evidence type="ECO:0008006" key="4">
    <source>
        <dbReference type="Google" id="ProtNLM"/>
    </source>
</evidence>
<name>A0A1I6UZJ1_9PSEU</name>
<dbReference type="RefSeq" id="WP_093423888.1">
    <property type="nucleotide sequence ID" value="NZ_FOZX01000014.1"/>
</dbReference>
<dbReference type="AlphaFoldDB" id="A0A1I6UZJ1"/>